<comment type="caution">
    <text evidence="6">The sequence shown here is derived from an EMBL/GenBank/DDBJ whole genome shotgun (WGS) entry which is preliminary data.</text>
</comment>
<feature type="compositionally biased region" description="Low complexity" evidence="4">
    <location>
        <begin position="297"/>
        <end position="313"/>
    </location>
</feature>
<feature type="compositionally biased region" description="Low complexity" evidence="4">
    <location>
        <begin position="321"/>
        <end position="334"/>
    </location>
</feature>
<feature type="region of interest" description="Disordered" evidence="4">
    <location>
        <begin position="296"/>
        <end position="334"/>
    </location>
</feature>
<dbReference type="InterPro" id="IPR029058">
    <property type="entry name" value="AB_hydrolase_fold"/>
</dbReference>
<keyword evidence="7" id="KW-1185">Reference proteome</keyword>
<proteinExistence type="predicted"/>
<dbReference type="SUPFAM" id="SSF53474">
    <property type="entry name" value="alpha/beta-Hydrolases"/>
    <property type="match status" value="2"/>
</dbReference>
<dbReference type="Gene3D" id="3.40.50.1820">
    <property type="entry name" value="alpha/beta hydrolase"/>
    <property type="match status" value="1"/>
</dbReference>
<accession>A0ABN2N8X5</accession>
<feature type="domain" description="CBM2" evidence="5">
    <location>
        <begin position="329"/>
        <end position="432"/>
    </location>
</feature>
<dbReference type="InterPro" id="IPR008965">
    <property type="entry name" value="CBM2/CBM3_carb-bd_dom_sf"/>
</dbReference>
<dbReference type="InterPro" id="IPR012291">
    <property type="entry name" value="CBM2_carb-bd_dom_sf"/>
</dbReference>
<keyword evidence="2" id="KW-0378">Hydrolase</keyword>
<evidence type="ECO:0000256" key="2">
    <source>
        <dbReference type="ARBA" id="ARBA00022801"/>
    </source>
</evidence>
<evidence type="ECO:0000256" key="1">
    <source>
        <dbReference type="ARBA" id="ARBA00022729"/>
    </source>
</evidence>
<dbReference type="PROSITE" id="PS51173">
    <property type="entry name" value="CBM2"/>
    <property type="match status" value="1"/>
</dbReference>
<dbReference type="PANTHER" id="PTHR43037">
    <property type="entry name" value="UNNAMED PRODUCT-RELATED"/>
    <property type="match status" value="1"/>
</dbReference>
<evidence type="ECO:0000313" key="6">
    <source>
        <dbReference type="EMBL" id="GAA1855051.1"/>
    </source>
</evidence>
<dbReference type="InterPro" id="IPR001919">
    <property type="entry name" value="CBD2"/>
</dbReference>
<dbReference type="InterPro" id="IPR010126">
    <property type="entry name" value="Esterase_phb"/>
</dbReference>
<sequence>MLLGATGIGVAPAATAASLQEVTNFGENPGNLRMHVYVPDARPASPPVLVAMHGCGGSGPGFHSGSEFSRLADRYGYIVIYPTATKQTAMSNCFDVWSDAAKRRGGGSDPASIASMVNHALQQYGGDRNRVYVTGSSSGGMMTNTMLALYPDLFRAGAVFMGVPFTCFLNEADYAPGTSQCVNGRKDQTPQQWGDAVRAAYSYAGTRPRVQLWHGDQDSLIPFQLLNEEMEQWTNVFGLSQTPASSDQPRSGWHRARFADASGRVQVESIRVAGAGHVLPQSGQAQLAIEFFGLDQPGATPSATPTPTATPTTSPSPTPTATPTTGPSPTGSAGACSATIRVVNSWGSGYQADVDVTAGPRAISGWTLTWTLAGGQTIAQAWNASVTTSGSAVTATNVSWNGAIAAGATSRSAFGFVGSGTPSAPSVTCTAR</sequence>
<dbReference type="Pfam" id="PF10503">
    <property type="entry name" value="Esterase_PHB"/>
    <property type="match status" value="1"/>
</dbReference>
<dbReference type="PANTHER" id="PTHR43037:SF5">
    <property type="entry name" value="FERULOYL ESTERASE"/>
    <property type="match status" value="1"/>
</dbReference>
<evidence type="ECO:0000259" key="5">
    <source>
        <dbReference type="PROSITE" id="PS51173"/>
    </source>
</evidence>
<gene>
    <name evidence="6" type="ORF">GCM10009751_09850</name>
</gene>
<keyword evidence="3" id="KW-0326">Glycosidase</keyword>
<reference evidence="6 7" key="1">
    <citation type="journal article" date="2019" name="Int. J. Syst. Evol. Microbiol.">
        <title>The Global Catalogue of Microorganisms (GCM) 10K type strain sequencing project: providing services to taxonomists for standard genome sequencing and annotation.</title>
        <authorList>
            <consortium name="The Broad Institute Genomics Platform"/>
            <consortium name="The Broad Institute Genome Sequencing Center for Infectious Disease"/>
            <person name="Wu L."/>
            <person name="Ma J."/>
        </authorList>
    </citation>
    <scope>NUCLEOTIDE SEQUENCE [LARGE SCALE GENOMIC DNA]</scope>
    <source>
        <strain evidence="6 7">JCM 14326</strain>
    </source>
</reference>
<keyword evidence="1" id="KW-0732">Signal</keyword>
<dbReference type="Proteomes" id="UP001501094">
    <property type="component" value="Unassembled WGS sequence"/>
</dbReference>
<protein>
    <recommendedName>
        <fullName evidence="5">CBM2 domain-containing protein</fullName>
    </recommendedName>
</protein>
<evidence type="ECO:0000313" key="7">
    <source>
        <dbReference type="Proteomes" id="UP001501094"/>
    </source>
</evidence>
<dbReference type="SUPFAM" id="SSF49384">
    <property type="entry name" value="Carbohydrate-binding domain"/>
    <property type="match status" value="1"/>
</dbReference>
<dbReference type="Pfam" id="PF00553">
    <property type="entry name" value="CBM_2"/>
    <property type="match status" value="1"/>
</dbReference>
<dbReference type="Gene3D" id="2.60.40.290">
    <property type="match status" value="1"/>
</dbReference>
<dbReference type="NCBIfam" id="TIGR01840">
    <property type="entry name" value="esterase_phb"/>
    <property type="match status" value="1"/>
</dbReference>
<dbReference type="InterPro" id="IPR050955">
    <property type="entry name" value="Plant_Biomass_Hydrol_Est"/>
</dbReference>
<organism evidence="6 7">
    <name type="scientific">Myceligenerans crystallogenes</name>
    <dbReference type="NCBI Taxonomy" id="316335"/>
    <lineage>
        <taxon>Bacteria</taxon>
        <taxon>Bacillati</taxon>
        <taxon>Actinomycetota</taxon>
        <taxon>Actinomycetes</taxon>
        <taxon>Micrococcales</taxon>
        <taxon>Promicromonosporaceae</taxon>
        <taxon>Myceligenerans</taxon>
    </lineage>
</organism>
<dbReference type="EMBL" id="BAAANL010000002">
    <property type="protein sequence ID" value="GAA1855051.1"/>
    <property type="molecule type" value="Genomic_DNA"/>
</dbReference>
<evidence type="ECO:0000256" key="4">
    <source>
        <dbReference type="SAM" id="MobiDB-lite"/>
    </source>
</evidence>
<dbReference type="SMART" id="SM00637">
    <property type="entry name" value="CBD_II"/>
    <property type="match status" value="1"/>
</dbReference>
<name>A0ABN2N8X5_9MICO</name>
<evidence type="ECO:0000256" key="3">
    <source>
        <dbReference type="ARBA" id="ARBA00023295"/>
    </source>
</evidence>